<dbReference type="InterPro" id="IPR011990">
    <property type="entry name" value="TPR-like_helical_dom_sf"/>
</dbReference>
<dbReference type="Proteomes" id="UP000054928">
    <property type="component" value="Unassembled WGS sequence"/>
</dbReference>
<dbReference type="GeneID" id="36396298"/>
<dbReference type="AlphaFoldDB" id="A0A0P1AT03"/>
<dbReference type="OMA" id="WLEMIVE"/>
<dbReference type="STRING" id="4781.A0A0P1AT03"/>
<dbReference type="EMBL" id="CCYD01001336">
    <property type="protein sequence ID" value="CEG44917.1"/>
    <property type="molecule type" value="Genomic_DNA"/>
</dbReference>
<dbReference type="SUPFAM" id="SSF48452">
    <property type="entry name" value="TPR-like"/>
    <property type="match status" value="1"/>
</dbReference>
<dbReference type="RefSeq" id="XP_024581286.1">
    <property type="nucleotide sequence ID" value="XM_024731072.1"/>
</dbReference>
<dbReference type="Gene3D" id="1.25.40.10">
    <property type="entry name" value="Tetratricopeptide repeat domain"/>
    <property type="match status" value="2"/>
</dbReference>
<dbReference type="InterPro" id="IPR029044">
    <property type="entry name" value="Nucleotide-diphossugar_trans"/>
</dbReference>
<organism evidence="1 2">
    <name type="scientific">Plasmopara halstedii</name>
    <name type="common">Downy mildew of sunflower</name>
    <dbReference type="NCBI Taxonomy" id="4781"/>
    <lineage>
        <taxon>Eukaryota</taxon>
        <taxon>Sar</taxon>
        <taxon>Stramenopiles</taxon>
        <taxon>Oomycota</taxon>
        <taxon>Peronosporomycetes</taxon>
        <taxon>Peronosporales</taxon>
        <taxon>Peronosporaceae</taxon>
        <taxon>Plasmopara</taxon>
    </lineage>
</organism>
<evidence type="ECO:0000313" key="1">
    <source>
        <dbReference type="EMBL" id="CEG44917.1"/>
    </source>
</evidence>
<evidence type="ECO:0000313" key="2">
    <source>
        <dbReference type="Proteomes" id="UP000054928"/>
    </source>
</evidence>
<sequence>MVGSRITTRASAVNARWHARLAALLAASKKYERAVAHFRRALSGLEEATAANENPEDETQWLEWRVRWQFELAAIECKRGYHSRAVELYETIMQTNPGCVEAQVNLAAQLAITDANRLEEALGLCMQALALNPNLAEAHYNRNVLLRRMGRQSEAVRVYWNYLIQEIGADVVKKVLPAKAELLYGDGELRADTFGVDNGGHLMYNSVCENNGFVVLCVKWGTKYGAEYVNKLYNSVMRHCGGLRLNLVCLTDNIDGIDQHDNLITMQLYSGWKGWWNKCQLFSDTIMSKLRALGHSRCLYLDLDIVIVGNLADLLSWSPPPGVLGLLKTDHMVNEQRCGGYNSSIMAWRIDNDEHDAPLLVLHDFLHAHYIAISKYIYKFDHWLEMASAGTCFLQNTFPDQIVEYCSLDKKAPIPPPNATIVCFPLVPKPHEATAPWIAKHWV</sequence>
<keyword evidence="2" id="KW-1185">Reference proteome</keyword>
<dbReference type="Pfam" id="PF13431">
    <property type="entry name" value="TPR_17"/>
    <property type="match status" value="1"/>
</dbReference>
<proteinExistence type="predicted"/>
<accession>A0A0P1AT03</accession>
<dbReference type="OrthoDB" id="1658288at2759"/>
<name>A0A0P1AT03_PLAHL</name>
<reference evidence="2" key="1">
    <citation type="submission" date="2014-09" db="EMBL/GenBank/DDBJ databases">
        <authorList>
            <person name="Sharma Rahul"/>
            <person name="Thines Marco"/>
        </authorList>
    </citation>
    <scope>NUCLEOTIDE SEQUENCE [LARGE SCALE GENOMIC DNA]</scope>
</reference>
<protein>
    <submittedName>
        <fullName evidence="1">Tetratricopeptide TPR2</fullName>
    </submittedName>
</protein>
<dbReference type="SUPFAM" id="SSF53448">
    <property type="entry name" value="Nucleotide-diphospho-sugar transferases"/>
    <property type="match status" value="1"/>
</dbReference>